<organism evidence="4">
    <name type="scientific">Aspergillus arachidicola</name>
    <dbReference type="NCBI Taxonomy" id="656916"/>
    <lineage>
        <taxon>Eukaryota</taxon>
        <taxon>Fungi</taxon>
        <taxon>Dikarya</taxon>
        <taxon>Ascomycota</taxon>
        <taxon>Pezizomycotina</taxon>
        <taxon>Eurotiomycetes</taxon>
        <taxon>Eurotiomycetidae</taxon>
        <taxon>Eurotiales</taxon>
        <taxon>Aspergillaceae</taxon>
        <taxon>Aspergillus</taxon>
        <taxon>Aspergillus subgen. Circumdati</taxon>
    </lineage>
</organism>
<accession>A0A5N6Y9Z6</accession>
<protein>
    <recommendedName>
        <fullName evidence="3">Carrier domain-containing protein</fullName>
    </recommendedName>
</protein>
<dbReference type="Proteomes" id="UP000325558">
    <property type="component" value="Unassembled WGS sequence"/>
</dbReference>
<reference evidence="4" key="1">
    <citation type="submission" date="2019-04" db="EMBL/GenBank/DDBJ databases">
        <title>Friends and foes A comparative genomics study of 23 Aspergillus species from section Flavi.</title>
        <authorList>
            <consortium name="DOE Joint Genome Institute"/>
            <person name="Kjaerbolling I."/>
            <person name="Vesth T."/>
            <person name="Frisvad J.C."/>
            <person name="Nybo J.L."/>
            <person name="Theobald S."/>
            <person name="Kildgaard S."/>
            <person name="Isbrandt T."/>
            <person name="Kuo A."/>
            <person name="Sato A."/>
            <person name="Lyhne E.K."/>
            <person name="Kogle M.E."/>
            <person name="Wiebenga A."/>
            <person name="Kun R.S."/>
            <person name="Lubbers R.J."/>
            <person name="Makela M.R."/>
            <person name="Barry K."/>
            <person name="Chovatia M."/>
            <person name="Clum A."/>
            <person name="Daum C."/>
            <person name="Haridas S."/>
            <person name="He G."/>
            <person name="LaButti K."/>
            <person name="Lipzen A."/>
            <person name="Mondo S."/>
            <person name="Riley R."/>
            <person name="Salamov A."/>
            <person name="Simmons B.A."/>
            <person name="Magnuson J.K."/>
            <person name="Henrissat B."/>
            <person name="Mortensen U.H."/>
            <person name="Larsen T.O."/>
            <person name="Devries R.P."/>
            <person name="Grigoriev I.V."/>
            <person name="Machida M."/>
            <person name="Baker S.E."/>
            <person name="Andersen M.R."/>
        </authorList>
    </citation>
    <scope>NUCLEOTIDE SEQUENCE</scope>
    <source>
        <strain evidence="4">CBS 117612</strain>
    </source>
</reference>
<evidence type="ECO:0000256" key="1">
    <source>
        <dbReference type="ARBA" id="ARBA00022450"/>
    </source>
</evidence>
<dbReference type="SUPFAM" id="SSF47336">
    <property type="entry name" value="ACP-like"/>
    <property type="match status" value="1"/>
</dbReference>
<evidence type="ECO:0000313" key="4">
    <source>
        <dbReference type="EMBL" id="KAE8342315.1"/>
    </source>
</evidence>
<dbReference type="OrthoDB" id="416786at2759"/>
<dbReference type="InterPro" id="IPR006162">
    <property type="entry name" value="Ppantetheine_attach_site"/>
</dbReference>
<dbReference type="AlphaFoldDB" id="A0A5N6Y9Z6"/>
<dbReference type="PROSITE" id="PS00012">
    <property type="entry name" value="PHOSPHOPANTETHEINE"/>
    <property type="match status" value="1"/>
</dbReference>
<gene>
    <name evidence="4" type="ORF">BDV24DRAFT_130695</name>
</gene>
<sequence>MDDTFLHLGGDSVQVIRLVGAARKAGLIVQMQEVLAEVSIIDQANEAMTIASSPEAIYEPFSLVEASVQAEVLRLAQEQCSVQRSQIEGITFLS</sequence>
<evidence type="ECO:0000256" key="2">
    <source>
        <dbReference type="ARBA" id="ARBA00022553"/>
    </source>
</evidence>
<dbReference type="EMBL" id="ML737135">
    <property type="protein sequence ID" value="KAE8342315.1"/>
    <property type="molecule type" value="Genomic_DNA"/>
</dbReference>
<dbReference type="InterPro" id="IPR036736">
    <property type="entry name" value="ACP-like_sf"/>
</dbReference>
<dbReference type="Gene3D" id="1.10.1200.10">
    <property type="entry name" value="ACP-like"/>
    <property type="match status" value="1"/>
</dbReference>
<proteinExistence type="predicted"/>
<keyword evidence="2" id="KW-0597">Phosphoprotein</keyword>
<feature type="domain" description="Carrier" evidence="3">
    <location>
        <begin position="2"/>
        <end position="40"/>
    </location>
</feature>
<dbReference type="Pfam" id="PF00550">
    <property type="entry name" value="PP-binding"/>
    <property type="match status" value="1"/>
</dbReference>
<keyword evidence="1" id="KW-0596">Phosphopantetheine</keyword>
<evidence type="ECO:0000259" key="3">
    <source>
        <dbReference type="Pfam" id="PF00550"/>
    </source>
</evidence>
<name>A0A5N6Y9Z6_9EURO</name>
<dbReference type="InterPro" id="IPR009081">
    <property type="entry name" value="PP-bd_ACP"/>
</dbReference>